<evidence type="ECO:0000256" key="6">
    <source>
        <dbReference type="ARBA" id="ARBA00024937"/>
    </source>
</evidence>
<name>A0A3M2LN37_9ACTN</name>
<evidence type="ECO:0000256" key="4">
    <source>
        <dbReference type="ARBA" id="ARBA00023125"/>
    </source>
</evidence>
<dbReference type="InterPro" id="IPR036388">
    <property type="entry name" value="WH-like_DNA-bd_sf"/>
</dbReference>
<reference evidence="8 9" key="1">
    <citation type="submission" date="2018-10" db="EMBL/GenBank/DDBJ databases">
        <title>Isolation, diversity and antifungal activity of actinobacteria from wheat.</title>
        <authorList>
            <person name="Han C."/>
        </authorList>
    </citation>
    <scope>NUCLEOTIDE SEQUENCE [LARGE SCALE GENOMIC DNA]</scope>
    <source>
        <strain evidence="8 9">NEAU-YY642</strain>
    </source>
</reference>
<dbReference type="PROSITE" id="PS51000">
    <property type="entry name" value="HTH_DEOR_2"/>
    <property type="match status" value="1"/>
</dbReference>
<dbReference type="PROSITE" id="PS00894">
    <property type="entry name" value="HTH_DEOR_1"/>
    <property type="match status" value="1"/>
</dbReference>
<comment type="function">
    <text evidence="6">Repressor of the lactose catabolism operon. Galactose-6-phosphate is the inducer.</text>
</comment>
<evidence type="ECO:0000259" key="7">
    <source>
        <dbReference type="PROSITE" id="PS51000"/>
    </source>
</evidence>
<dbReference type="Pfam" id="PF00455">
    <property type="entry name" value="DeoRC"/>
    <property type="match status" value="1"/>
</dbReference>
<dbReference type="GO" id="GO:0003700">
    <property type="term" value="F:DNA-binding transcription factor activity"/>
    <property type="evidence" value="ECO:0007669"/>
    <property type="project" value="InterPro"/>
</dbReference>
<dbReference type="RefSeq" id="WP_122184763.1">
    <property type="nucleotide sequence ID" value="NZ_RFFJ01000094.1"/>
</dbReference>
<evidence type="ECO:0000313" key="8">
    <source>
        <dbReference type="EMBL" id="RMI38280.1"/>
    </source>
</evidence>
<keyword evidence="2" id="KW-0678">Repressor</keyword>
<protein>
    <recommendedName>
        <fullName evidence="1">Lactose phosphotransferase system repressor</fullName>
    </recommendedName>
</protein>
<dbReference type="PANTHER" id="PTHR30363">
    <property type="entry name" value="HTH-TYPE TRANSCRIPTIONAL REGULATOR SRLR-RELATED"/>
    <property type="match status" value="1"/>
</dbReference>
<dbReference type="PANTHER" id="PTHR30363:SF4">
    <property type="entry name" value="GLYCEROL-3-PHOSPHATE REGULON REPRESSOR"/>
    <property type="match status" value="1"/>
</dbReference>
<keyword evidence="4" id="KW-0238">DNA-binding</keyword>
<dbReference type="Pfam" id="PF08220">
    <property type="entry name" value="HTH_DeoR"/>
    <property type="match status" value="1"/>
</dbReference>
<sequence length="257" mass="25863">MLPAERHRRITAAVNQAGTLSTEALAAELGVSAETVRRDLAQLESRGALSRVHGGAAALSVARGLTGEEAPFDERTRAGVEAKAAIGRAAAGLVSPGMTVVIDLGTTAVQVARALPADFRGLVATASLLVAGELAGRPGVEVLIPGGRVRGGDLACSGPGAVAFFDGLNADLAFIGSGGVTAEAGVTDFHYDEIATKTAILRRSARTYVLADASKHGRIAPHRVCDLDGCAGVVTDLVGDQALAEAVGRAGGAVITP</sequence>
<dbReference type="InterPro" id="IPR036390">
    <property type="entry name" value="WH_DNA-bd_sf"/>
</dbReference>
<organism evidence="8 9">
    <name type="scientific">Streptomyces triticirhizae</name>
    <dbReference type="NCBI Taxonomy" id="2483353"/>
    <lineage>
        <taxon>Bacteria</taxon>
        <taxon>Bacillati</taxon>
        <taxon>Actinomycetota</taxon>
        <taxon>Actinomycetes</taxon>
        <taxon>Kitasatosporales</taxon>
        <taxon>Streptomycetaceae</taxon>
        <taxon>Streptomyces</taxon>
    </lineage>
</organism>
<dbReference type="InterPro" id="IPR018356">
    <property type="entry name" value="Tscrpt_reg_HTH_DeoR_CS"/>
</dbReference>
<evidence type="ECO:0000256" key="2">
    <source>
        <dbReference type="ARBA" id="ARBA00022491"/>
    </source>
</evidence>
<keyword evidence="5" id="KW-0804">Transcription</keyword>
<dbReference type="AlphaFoldDB" id="A0A3M2LN37"/>
<dbReference type="EMBL" id="RFFJ01000094">
    <property type="protein sequence ID" value="RMI38280.1"/>
    <property type="molecule type" value="Genomic_DNA"/>
</dbReference>
<evidence type="ECO:0000256" key="5">
    <source>
        <dbReference type="ARBA" id="ARBA00023163"/>
    </source>
</evidence>
<dbReference type="GO" id="GO:0003677">
    <property type="term" value="F:DNA binding"/>
    <property type="evidence" value="ECO:0007669"/>
    <property type="project" value="UniProtKB-KW"/>
</dbReference>
<gene>
    <name evidence="8" type="ORF">EBN88_17130</name>
</gene>
<dbReference type="PRINTS" id="PR00037">
    <property type="entry name" value="HTHLACR"/>
</dbReference>
<dbReference type="Proteomes" id="UP000278673">
    <property type="component" value="Unassembled WGS sequence"/>
</dbReference>
<evidence type="ECO:0000256" key="1">
    <source>
        <dbReference type="ARBA" id="ARBA00021390"/>
    </source>
</evidence>
<dbReference type="SUPFAM" id="SSF46785">
    <property type="entry name" value="Winged helix' DNA-binding domain"/>
    <property type="match status" value="1"/>
</dbReference>
<dbReference type="Gene3D" id="1.10.10.10">
    <property type="entry name" value="Winged helix-like DNA-binding domain superfamily/Winged helix DNA-binding domain"/>
    <property type="match status" value="1"/>
</dbReference>
<dbReference type="InterPro" id="IPR014036">
    <property type="entry name" value="DeoR-like_C"/>
</dbReference>
<dbReference type="SUPFAM" id="SSF100950">
    <property type="entry name" value="NagB/RpiA/CoA transferase-like"/>
    <property type="match status" value="1"/>
</dbReference>
<evidence type="ECO:0000313" key="9">
    <source>
        <dbReference type="Proteomes" id="UP000278673"/>
    </source>
</evidence>
<feature type="domain" description="HTH deoR-type" evidence="7">
    <location>
        <begin position="3"/>
        <end position="58"/>
    </location>
</feature>
<comment type="caution">
    <text evidence="8">The sequence shown here is derived from an EMBL/GenBank/DDBJ whole genome shotgun (WGS) entry which is preliminary data.</text>
</comment>
<dbReference type="InterPro" id="IPR050313">
    <property type="entry name" value="Carb_Metab_HTH_regulators"/>
</dbReference>
<dbReference type="SMART" id="SM00420">
    <property type="entry name" value="HTH_DEOR"/>
    <property type="match status" value="1"/>
</dbReference>
<dbReference type="SMART" id="SM01134">
    <property type="entry name" value="DeoRC"/>
    <property type="match status" value="1"/>
</dbReference>
<dbReference type="InterPro" id="IPR001034">
    <property type="entry name" value="DeoR_HTH"/>
</dbReference>
<keyword evidence="9" id="KW-1185">Reference proteome</keyword>
<proteinExistence type="predicted"/>
<dbReference type="InterPro" id="IPR037171">
    <property type="entry name" value="NagB/RpiA_transferase-like"/>
</dbReference>
<evidence type="ECO:0000256" key="3">
    <source>
        <dbReference type="ARBA" id="ARBA00023015"/>
    </source>
</evidence>
<keyword evidence="3" id="KW-0805">Transcription regulation</keyword>
<accession>A0A3M2LN37</accession>